<dbReference type="RefSeq" id="XP_062626407.1">
    <property type="nucleotide sequence ID" value="XM_062770423.1"/>
</dbReference>
<dbReference type="Proteomes" id="UP000827549">
    <property type="component" value="Chromosome 3"/>
</dbReference>
<gene>
    <name evidence="2" type="ORF">LOC62_03G003894</name>
</gene>
<keyword evidence="3" id="KW-1185">Reference proteome</keyword>
<evidence type="ECO:0000313" key="3">
    <source>
        <dbReference type="Proteomes" id="UP000827549"/>
    </source>
</evidence>
<accession>A0AAF0Y576</accession>
<dbReference type="EMBL" id="CP086716">
    <property type="protein sequence ID" value="WOO80375.1"/>
    <property type="molecule type" value="Genomic_DNA"/>
</dbReference>
<protein>
    <recommendedName>
        <fullName evidence="4">F-box domain-containing protein</fullName>
    </recommendedName>
</protein>
<proteinExistence type="predicted"/>
<organism evidence="2 3">
    <name type="scientific">Vanrija pseudolonga</name>
    <dbReference type="NCBI Taxonomy" id="143232"/>
    <lineage>
        <taxon>Eukaryota</taxon>
        <taxon>Fungi</taxon>
        <taxon>Dikarya</taxon>
        <taxon>Basidiomycota</taxon>
        <taxon>Agaricomycotina</taxon>
        <taxon>Tremellomycetes</taxon>
        <taxon>Trichosporonales</taxon>
        <taxon>Trichosporonaceae</taxon>
        <taxon>Vanrija</taxon>
    </lineage>
</organism>
<evidence type="ECO:0000256" key="1">
    <source>
        <dbReference type="SAM" id="MobiDB-lite"/>
    </source>
</evidence>
<feature type="region of interest" description="Disordered" evidence="1">
    <location>
        <begin position="1"/>
        <end position="21"/>
    </location>
</feature>
<evidence type="ECO:0000313" key="2">
    <source>
        <dbReference type="EMBL" id="WOO80375.1"/>
    </source>
</evidence>
<evidence type="ECO:0008006" key="4">
    <source>
        <dbReference type="Google" id="ProtNLM"/>
    </source>
</evidence>
<sequence>MSSAIPIHPAAPPTPPWDGLAAAHTTTNGLCMPLGGASTGGAAGAVWDDDEAWDSDVSMDAGPSMSSQDDVDMALAASTSTDTIATSTPPPPILDPWSGFPLINDSILSLLPRRDLLSMRRVSRNFCFLTNRLLTAHLVISADNRDSDTVVSGYTGHPIGLGGCRLLDVHRPTEDMEPYLFRISQQERTIAMVTGGWVDDDPEDVKDRILRYKLRTTYPFEQMDHVDMQPYQAHLIKVIVLRMVIDASYPVFTVPRHVNSPERLIIFTPTAYMDDACTPSTEFPTIIPPVGVSRLTVNIRYFVEKAWPRRPVFKDPIFFPTSLRELVIIFSPLDFPLSATRQPVTTSTEHERLMEPIRRFMDVNDPHGGQFQPGPRFIISLLAAVVRHNLTKDTRIKCTVVGIDWANDALWENVPRDVLGWMVDAIVAEVKREDARLPYREEVTARDIWGPNAGTPHQSGMLEVYRAHQDMVTQLSIHQHMGRFFRDLDGNIPERFRSPSPPPRPPLLDVEEIKAETNKLIFSSRRVYRASIGWEAYDLETKVDLSAVPE</sequence>
<dbReference type="GeneID" id="87807135"/>
<dbReference type="AlphaFoldDB" id="A0AAF0Y576"/>
<name>A0AAF0Y576_9TREE</name>
<reference evidence="2" key="1">
    <citation type="submission" date="2023-10" db="EMBL/GenBank/DDBJ databases">
        <authorList>
            <person name="Noh H."/>
        </authorList>
    </citation>
    <scope>NUCLEOTIDE SEQUENCE</scope>
    <source>
        <strain evidence="2">DUCC4014</strain>
    </source>
</reference>